<dbReference type="AlphaFoldDB" id="A0A2S2E5H5"/>
<evidence type="ECO:0000313" key="1">
    <source>
        <dbReference type="EMBL" id="AWL12782.1"/>
    </source>
</evidence>
<dbReference type="RefSeq" id="WP_109340326.1">
    <property type="nucleotide sequence ID" value="NZ_CP029347.1"/>
</dbReference>
<keyword evidence="2" id="KW-1185">Reference proteome</keyword>
<sequence>MASANSRRNPDALPSDLYTTPEWAVKALLKRERFEGSIIDPGCGYGTISEALKAKGHQDVTSLDLNDWGYGETGVNYLEHERQYANVIMNPPFLLLSEFITHAMEHSQHKVAVFARINALEGVERFDTLYANRKPRSVYVFVNRVKCPKAGVCDGESSSVFYCWLVWDWRKPSPRWSRLKWLADKPPKQQRPRRK</sequence>
<dbReference type="Gene3D" id="3.40.50.150">
    <property type="entry name" value="Vaccinia Virus protein VP39"/>
    <property type="match status" value="1"/>
</dbReference>
<evidence type="ECO:0000313" key="2">
    <source>
        <dbReference type="Proteomes" id="UP000245728"/>
    </source>
</evidence>
<dbReference type="EMBL" id="CP029347">
    <property type="protein sequence ID" value="AWL12782.1"/>
    <property type="molecule type" value="Genomic_DNA"/>
</dbReference>
<evidence type="ECO:0008006" key="3">
    <source>
        <dbReference type="Google" id="ProtNLM"/>
    </source>
</evidence>
<reference evidence="1 2" key="1">
    <citation type="submission" date="2018-05" db="EMBL/GenBank/DDBJ databases">
        <title>Salinimonas sp. HMF8227 Genome sequencing and assembly.</title>
        <authorList>
            <person name="Kang H."/>
            <person name="Kang J."/>
            <person name="Cha I."/>
            <person name="Kim H."/>
            <person name="Joh K."/>
        </authorList>
    </citation>
    <scope>NUCLEOTIDE SEQUENCE [LARGE SCALE GENOMIC DNA]</scope>
    <source>
        <strain evidence="1 2">HMF8227</strain>
    </source>
</reference>
<accession>A0A2S2E5H5</accession>
<dbReference type="InterPro" id="IPR029063">
    <property type="entry name" value="SAM-dependent_MTases_sf"/>
</dbReference>
<name>A0A2S2E5H5_9ALTE</name>
<dbReference type="Proteomes" id="UP000245728">
    <property type="component" value="Chromosome"/>
</dbReference>
<proteinExistence type="predicted"/>
<organism evidence="1 2">
    <name type="scientific">Saliniradius amylolyticus</name>
    <dbReference type="NCBI Taxonomy" id="2183582"/>
    <lineage>
        <taxon>Bacteria</taxon>
        <taxon>Pseudomonadati</taxon>
        <taxon>Pseudomonadota</taxon>
        <taxon>Gammaproteobacteria</taxon>
        <taxon>Alteromonadales</taxon>
        <taxon>Alteromonadaceae</taxon>
        <taxon>Saliniradius</taxon>
    </lineage>
</organism>
<protein>
    <recommendedName>
        <fullName evidence="3">Methyltransferase small domain-containing protein</fullName>
    </recommendedName>
</protein>
<dbReference type="OrthoDB" id="9805629at2"/>
<dbReference type="KEGG" id="salh:HMF8227_02330"/>
<gene>
    <name evidence="1" type="ORF">HMF8227_02330</name>
</gene>
<dbReference type="SUPFAM" id="SSF53335">
    <property type="entry name" value="S-adenosyl-L-methionine-dependent methyltransferases"/>
    <property type="match status" value="1"/>
</dbReference>